<protein>
    <submittedName>
        <fullName evidence="1">Uncharacterized protein</fullName>
    </submittedName>
</protein>
<dbReference type="OrthoDB" id="6981191at2"/>
<evidence type="ECO:0000313" key="1">
    <source>
        <dbReference type="EMBL" id="TCJ15802.1"/>
    </source>
</evidence>
<comment type="caution">
    <text evidence="1">The sequence shown here is derived from an EMBL/GenBank/DDBJ whole genome shotgun (WGS) entry which is preliminary data.</text>
</comment>
<evidence type="ECO:0000313" key="2">
    <source>
        <dbReference type="Proteomes" id="UP000295443"/>
    </source>
</evidence>
<proteinExistence type="predicted"/>
<dbReference type="AlphaFoldDB" id="A0A4V2NW29"/>
<dbReference type="Proteomes" id="UP000295443">
    <property type="component" value="Unassembled WGS sequence"/>
</dbReference>
<dbReference type="RefSeq" id="WP_131445609.1">
    <property type="nucleotide sequence ID" value="NZ_SJZB01000022.1"/>
</dbReference>
<dbReference type="EMBL" id="SJZB01000022">
    <property type="protein sequence ID" value="TCJ15802.1"/>
    <property type="molecule type" value="Genomic_DNA"/>
</dbReference>
<organism evidence="1 2">
    <name type="scientific">Parasulfuritortus cantonensis</name>
    <dbReference type="NCBI Taxonomy" id="2528202"/>
    <lineage>
        <taxon>Bacteria</taxon>
        <taxon>Pseudomonadati</taxon>
        <taxon>Pseudomonadota</taxon>
        <taxon>Betaproteobacteria</taxon>
        <taxon>Nitrosomonadales</taxon>
        <taxon>Thiobacillaceae</taxon>
        <taxon>Parasulfuritortus</taxon>
    </lineage>
</organism>
<accession>A0A4V2NW29</accession>
<gene>
    <name evidence="1" type="ORF">EZJ19_06200</name>
</gene>
<reference evidence="1 2" key="1">
    <citation type="submission" date="2019-03" db="EMBL/GenBank/DDBJ databases">
        <title>Genome sequence of Thiobacillaceae bacterium LSR1, a sulfur-oxidizing bacterium isolated from freshwater sediment.</title>
        <authorList>
            <person name="Li S."/>
        </authorList>
    </citation>
    <scope>NUCLEOTIDE SEQUENCE [LARGE SCALE GENOMIC DNA]</scope>
    <source>
        <strain evidence="1 2">LSR1</strain>
    </source>
</reference>
<sequence length="217" mass="24642">MKSEITREFIADVLAESVLDPRTRALYELCFMHRTHFQDEIVADKLRMIVRVCAERGVEVPGFSPEFAAHRLGQSGVDRWFAGIATAERIDPALMFEMHKRVMDVFADMPADQARSVASKYLHFHFPELYFIYDGRVAAAAYALGSGDCGYLARSEHDPEYGRFFSCCRKLVERLAEPAGRRLTPRELDRVLRAWIAHDEAGLPTPSPRTQQSVAYA</sequence>
<name>A0A4V2NW29_9PROT</name>
<keyword evidence="2" id="KW-1185">Reference proteome</keyword>